<evidence type="ECO:0000256" key="1">
    <source>
        <dbReference type="ARBA" id="ARBA00022729"/>
    </source>
</evidence>
<dbReference type="InterPro" id="IPR036249">
    <property type="entry name" value="Thioredoxin-like_sf"/>
</dbReference>
<evidence type="ECO:0000259" key="3">
    <source>
        <dbReference type="PROSITE" id="PS51352"/>
    </source>
</evidence>
<name>A0ABT3SXN3_9GAMM</name>
<dbReference type="Gene3D" id="3.40.30.10">
    <property type="entry name" value="Glutaredoxin"/>
    <property type="match status" value="1"/>
</dbReference>
<dbReference type="PROSITE" id="PS51257">
    <property type="entry name" value="PROKAR_LIPOPROTEIN"/>
    <property type="match status" value="1"/>
</dbReference>
<dbReference type="PANTHER" id="PTHR15337">
    <property type="entry name" value="ANTERIOR GRADIENT PROTEIN-RELATED"/>
    <property type="match status" value="1"/>
</dbReference>
<feature type="domain" description="Thioredoxin" evidence="3">
    <location>
        <begin position="39"/>
        <end position="165"/>
    </location>
</feature>
<protein>
    <submittedName>
        <fullName evidence="4">DUF255 domain-containing protein</fullName>
    </submittedName>
</protein>
<dbReference type="Proteomes" id="UP001143307">
    <property type="component" value="Unassembled WGS sequence"/>
</dbReference>
<evidence type="ECO:0000313" key="4">
    <source>
        <dbReference type="EMBL" id="MCX2974072.1"/>
    </source>
</evidence>
<organism evidence="4 5">
    <name type="scientific">Candidatus Seongchinamella marina</name>
    <dbReference type="NCBI Taxonomy" id="2518990"/>
    <lineage>
        <taxon>Bacteria</taxon>
        <taxon>Pseudomonadati</taxon>
        <taxon>Pseudomonadota</taxon>
        <taxon>Gammaproteobacteria</taxon>
        <taxon>Cellvibrionales</taxon>
        <taxon>Halieaceae</taxon>
        <taxon>Seongchinamella</taxon>
    </lineage>
</organism>
<evidence type="ECO:0000313" key="5">
    <source>
        <dbReference type="Proteomes" id="UP001143307"/>
    </source>
</evidence>
<dbReference type="PROSITE" id="PS51352">
    <property type="entry name" value="THIOREDOXIN_2"/>
    <property type="match status" value="1"/>
</dbReference>
<dbReference type="PANTHER" id="PTHR15337:SF11">
    <property type="entry name" value="THIOREDOXIN DOMAIN-CONTAINING PROTEIN"/>
    <property type="match status" value="1"/>
</dbReference>
<feature type="chain" id="PRO_5046468322" evidence="2">
    <location>
        <begin position="33"/>
        <end position="512"/>
    </location>
</feature>
<gene>
    <name evidence="4" type="ORF">EYC87_10820</name>
</gene>
<proteinExistence type="predicted"/>
<dbReference type="EMBL" id="SHNP01000003">
    <property type="protein sequence ID" value="MCX2974072.1"/>
    <property type="molecule type" value="Genomic_DNA"/>
</dbReference>
<keyword evidence="5" id="KW-1185">Reference proteome</keyword>
<keyword evidence="1 2" id="KW-0732">Signal</keyword>
<dbReference type="InterPro" id="IPR013766">
    <property type="entry name" value="Thioredoxin_domain"/>
</dbReference>
<dbReference type="InterPro" id="IPR051099">
    <property type="entry name" value="AGR/TXD"/>
</dbReference>
<comment type="caution">
    <text evidence="4">The sequence shown here is derived from an EMBL/GenBank/DDBJ whole genome shotgun (WGS) entry which is preliminary data.</text>
</comment>
<dbReference type="Pfam" id="PF13899">
    <property type="entry name" value="Thioredoxin_7"/>
    <property type="match status" value="1"/>
</dbReference>
<dbReference type="SUPFAM" id="SSF52833">
    <property type="entry name" value="Thioredoxin-like"/>
    <property type="match status" value="1"/>
</dbReference>
<accession>A0ABT3SXN3</accession>
<feature type="signal peptide" evidence="2">
    <location>
        <begin position="1"/>
        <end position="32"/>
    </location>
</feature>
<sequence>MDRTMRATMFITKSIASIIITLLALGGCSSEAPNTPAPVAAAKAVPLTTEPAAIAWFEGDIEAAFATAKKQNKPLFLYWGAEWCPYCKELEANIFIRDEFVRLSRQFVPLDMSNGDSETIRYADEYKIYGLPTVIVFSPQRDELTRMPGGIDMAQYVAVLELTLNQIRPVAKLVAAALAGESLSDSDWQLLANYSWGQDRGQALGEDKPTDVLMQLRDAAPASDTLLRSRLALAAMEVWLSQEEETRDPSLASVHVAAIEQILADSTLAQANLMKLSGYGQSIVELAQGEQQLALQENLSKLCKSAVENAEANLLNRASVLSGWAEVATVLLAEGESPAPDQVVWGKRQADALVVQLDTYQLHAGVNSLWGVYFDLGLIADAKQTLQLGIDRSKAPFYFMSGMGYVELDADNNEQALAWYRKAWEATRLPLDRTRWGRGYVRRLLNLAPDDLLEVERAGSLLLADMASQKGGLNAYAKPIAQLDESLEEWSADSPKRQAVAVSLRARMTDPG</sequence>
<reference evidence="4" key="1">
    <citation type="submission" date="2019-02" db="EMBL/GenBank/DDBJ databases">
        <authorList>
            <person name="Li S.-H."/>
        </authorList>
    </citation>
    <scope>NUCLEOTIDE SEQUENCE</scope>
    <source>
        <strain evidence="4">IMCC8485</strain>
    </source>
</reference>
<evidence type="ECO:0000256" key="2">
    <source>
        <dbReference type="SAM" id="SignalP"/>
    </source>
</evidence>